<gene>
    <name evidence="2" type="ORF">DdX_04788</name>
</gene>
<evidence type="ECO:0000256" key="1">
    <source>
        <dbReference type="SAM" id="MobiDB-lite"/>
    </source>
</evidence>
<dbReference type="AlphaFoldDB" id="A0AAD4RAF5"/>
<dbReference type="EMBL" id="JAKKPZ010000005">
    <property type="protein sequence ID" value="KAI1720552.1"/>
    <property type="molecule type" value="Genomic_DNA"/>
</dbReference>
<dbReference type="Proteomes" id="UP001201812">
    <property type="component" value="Unassembled WGS sequence"/>
</dbReference>
<name>A0AAD4RAF5_9BILA</name>
<feature type="region of interest" description="Disordered" evidence="1">
    <location>
        <begin position="1"/>
        <end position="23"/>
    </location>
</feature>
<proteinExistence type="predicted"/>
<comment type="caution">
    <text evidence="2">The sequence shown here is derived from an EMBL/GenBank/DDBJ whole genome shotgun (WGS) entry which is preliminary data.</text>
</comment>
<feature type="region of interest" description="Disordered" evidence="1">
    <location>
        <begin position="210"/>
        <end position="275"/>
    </location>
</feature>
<protein>
    <submittedName>
        <fullName evidence="2">Uncharacterized protein</fullName>
    </submittedName>
</protein>
<evidence type="ECO:0000313" key="3">
    <source>
        <dbReference type="Proteomes" id="UP001201812"/>
    </source>
</evidence>
<accession>A0AAD4RAF5</accession>
<reference evidence="2" key="1">
    <citation type="submission" date="2022-01" db="EMBL/GenBank/DDBJ databases">
        <title>Genome Sequence Resource for Two Populations of Ditylenchus destructor, the Migratory Endoparasitic Phytonematode.</title>
        <authorList>
            <person name="Zhang H."/>
            <person name="Lin R."/>
            <person name="Xie B."/>
        </authorList>
    </citation>
    <scope>NUCLEOTIDE SEQUENCE</scope>
    <source>
        <strain evidence="2">BazhouSP</strain>
    </source>
</reference>
<evidence type="ECO:0000313" key="2">
    <source>
        <dbReference type="EMBL" id="KAI1720552.1"/>
    </source>
</evidence>
<sequence length="275" mass="31488">MRSNDDAPEAVGGGSENGYVMNNNSHKQVGNTEIVKEADGDYNTLIQLNCKKFLNSGAVNQWMSEWNLCRNATVTQARRCQTADVGIQCEIWLGTDTLPAAQAKERSLDQFAAWEIETCKFLPISATIKCQMKNDVDRVREMNQKERETCIIVSIVRYFLEKFRLVYYRLRLWCRKRDEGQKAMFGSVCDVYYTNEKRRYTIFCCIPPSKKKRDGTEDSSATEKHGKGKTNKPNGAMRVNNNNGHRPKRKTGIKHQMGPKNDREPSDLFKTTSYA</sequence>
<organism evidence="2 3">
    <name type="scientific">Ditylenchus destructor</name>
    <dbReference type="NCBI Taxonomy" id="166010"/>
    <lineage>
        <taxon>Eukaryota</taxon>
        <taxon>Metazoa</taxon>
        <taxon>Ecdysozoa</taxon>
        <taxon>Nematoda</taxon>
        <taxon>Chromadorea</taxon>
        <taxon>Rhabditida</taxon>
        <taxon>Tylenchina</taxon>
        <taxon>Tylenchomorpha</taxon>
        <taxon>Sphaerularioidea</taxon>
        <taxon>Anguinidae</taxon>
        <taxon>Anguininae</taxon>
        <taxon>Ditylenchus</taxon>
    </lineage>
</organism>
<keyword evidence="3" id="KW-1185">Reference proteome</keyword>